<sequence length="810" mass="90043">MSHLVYKKTLQSEKAREKYIGERKDLKKARAAGIIDENGYIEGKKQIEPQLENRVRSDSAPGFFLPDGNGPQNPRTRANSVYSSASDGSADSTRHHNHTQIPPTSPPTKVKKGTIFDRNNLAIRLYKPDAQTEEQREAKKLQRKTQQLRDMEAASIIGRSDEPSLDFMRTSEEFQRYWGSISSSSSTRSNPQVKHQKTGSRFNLFTRNNNKSNEELQISNKELAKEQKEQVKLQKEQEKKEKAERERERLEALRKAEPRKPTEKTMPLLATTGTFDCLLGPLPMGDTQSSSWSLKRSVTTSSYNSSSSSAGSARTRSRKESNATSAYKSSISSKQIPEIPPVSAVAAVALASAPTLADRILFGVKTPPPAPTPSLTPSNMSTLSRRHSFTSDRPSTSHSRHSWRPSRPQSGSVFSGKSGRTDKLPFGLTNGYDELNYTPPSLLLLDVFASLIDEFESTPKIFSFARDEEYKSSCAASLVDGYGDPGSFHPGHLVGFGDESENLRTALRKRIWFLMAVKWLYFGRVLFSPGHHLLMMGGEESLDGAPPRTGDELRVLDLDGPAMADWAWHTAREYPDAFVYVTYSTDSPLNSPISPLTAEYASPANLRRVQLPIGHTSLAPLQTGSIDVISSRFLPSLIPKDGWLPLVLELGRVLKYDGYIELTILDPVLNDMGPLLRAWILENVLSDPTHPRTFDIMPSKSVLSALREAGFGDIQKVWMWMPAVSVGDELSTVTSRIGRFLYDELYCPKEGGRGSGAMGGEGLGEQQIGGHEESEVWRDEAVMEECRRHNTAFRWLRVWARKGSGAGNCD</sequence>
<dbReference type="STRING" id="1076935.U4LH55"/>
<feature type="region of interest" description="Disordered" evidence="1">
    <location>
        <begin position="227"/>
        <end position="265"/>
    </location>
</feature>
<dbReference type="Proteomes" id="UP000018144">
    <property type="component" value="Unassembled WGS sequence"/>
</dbReference>
<keyword evidence="3" id="KW-1185">Reference proteome</keyword>
<dbReference type="InterPro" id="IPR029063">
    <property type="entry name" value="SAM-dependent_MTases_sf"/>
</dbReference>
<dbReference type="EMBL" id="HF935560">
    <property type="protein sequence ID" value="CCX31248.1"/>
    <property type="molecule type" value="Genomic_DNA"/>
</dbReference>
<feature type="compositionally biased region" description="Basic and acidic residues" evidence="1">
    <location>
        <begin position="43"/>
        <end position="57"/>
    </location>
</feature>
<dbReference type="OrthoDB" id="3902588at2759"/>
<organism evidence="2 3">
    <name type="scientific">Pyronema omphalodes (strain CBS 100304)</name>
    <name type="common">Pyronema confluens</name>
    <dbReference type="NCBI Taxonomy" id="1076935"/>
    <lineage>
        <taxon>Eukaryota</taxon>
        <taxon>Fungi</taxon>
        <taxon>Dikarya</taxon>
        <taxon>Ascomycota</taxon>
        <taxon>Pezizomycotina</taxon>
        <taxon>Pezizomycetes</taxon>
        <taxon>Pezizales</taxon>
        <taxon>Pyronemataceae</taxon>
        <taxon>Pyronema</taxon>
    </lineage>
</organism>
<dbReference type="OMA" id="ILERRTW"/>
<proteinExistence type="predicted"/>
<reference evidence="2 3" key="1">
    <citation type="journal article" date="2013" name="PLoS Genet.">
        <title>The genome and development-dependent transcriptomes of Pyronema confluens: a window into fungal evolution.</title>
        <authorList>
            <person name="Traeger S."/>
            <person name="Altegoer F."/>
            <person name="Freitag M."/>
            <person name="Gabaldon T."/>
            <person name="Kempken F."/>
            <person name="Kumar A."/>
            <person name="Marcet-Houben M."/>
            <person name="Poggeler S."/>
            <person name="Stajich J.E."/>
            <person name="Nowrousian M."/>
        </authorList>
    </citation>
    <scope>NUCLEOTIDE SEQUENCE [LARGE SCALE GENOMIC DNA]</scope>
    <source>
        <strain evidence="3">CBS 100304</strain>
        <tissue evidence="2">Vegetative mycelium</tissue>
    </source>
</reference>
<feature type="region of interest" description="Disordered" evidence="1">
    <location>
        <begin position="364"/>
        <end position="418"/>
    </location>
</feature>
<dbReference type="Gene3D" id="3.40.50.150">
    <property type="entry name" value="Vaccinia Virus protein VP39"/>
    <property type="match status" value="1"/>
</dbReference>
<feature type="compositionally biased region" description="Basic and acidic residues" evidence="1">
    <location>
        <begin position="227"/>
        <end position="263"/>
    </location>
</feature>
<feature type="region of interest" description="Disordered" evidence="1">
    <location>
        <begin position="129"/>
        <end position="149"/>
    </location>
</feature>
<dbReference type="eggNOG" id="ENOG502S0RS">
    <property type="taxonomic scope" value="Eukaryota"/>
</dbReference>
<feature type="compositionally biased region" description="Low complexity" evidence="1">
    <location>
        <begin position="298"/>
        <end position="314"/>
    </location>
</feature>
<evidence type="ECO:0000256" key="1">
    <source>
        <dbReference type="SAM" id="MobiDB-lite"/>
    </source>
</evidence>
<feature type="region of interest" description="Disordered" evidence="1">
    <location>
        <begin position="43"/>
        <end position="115"/>
    </location>
</feature>
<accession>U4LH55</accession>
<feature type="compositionally biased region" description="Low complexity" evidence="1">
    <location>
        <begin position="180"/>
        <end position="189"/>
    </location>
</feature>
<protein>
    <recommendedName>
        <fullName evidence="4">Methyltransferase type 11 domain-containing protein</fullName>
    </recommendedName>
</protein>
<evidence type="ECO:0000313" key="3">
    <source>
        <dbReference type="Proteomes" id="UP000018144"/>
    </source>
</evidence>
<evidence type="ECO:0000313" key="2">
    <source>
        <dbReference type="EMBL" id="CCX31248.1"/>
    </source>
</evidence>
<gene>
    <name evidence="2" type="ORF">PCON_10379</name>
</gene>
<name>U4LH55_PYROM</name>
<feature type="compositionally biased region" description="Polar residues" evidence="1">
    <location>
        <begin position="70"/>
        <end position="91"/>
    </location>
</feature>
<feature type="compositionally biased region" description="Polar residues" evidence="1">
    <location>
        <begin position="322"/>
        <end position="335"/>
    </location>
</feature>
<feature type="region of interest" description="Disordered" evidence="1">
    <location>
        <begin position="180"/>
        <end position="215"/>
    </location>
</feature>
<dbReference type="SUPFAM" id="SSF53335">
    <property type="entry name" value="S-adenosyl-L-methionine-dependent methyltransferases"/>
    <property type="match status" value="1"/>
</dbReference>
<feature type="compositionally biased region" description="Polar residues" evidence="1">
    <location>
        <begin position="199"/>
        <end position="215"/>
    </location>
</feature>
<dbReference type="AlphaFoldDB" id="U4LH55"/>
<feature type="region of interest" description="Disordered" evidence="1">
    <location>
        <begin position="298"/>
        <end position="335"/>
    </location>
</feature>
<evidence type="ECO:0008006" key="4">
    <source>
        <dbReference type="Google" id="ProtNLM"/>
    </source>
</evidence>